<accession>A0A378WZS8</accession>
<comment type="similarity">
    <text evidence="1 3">Belongs to the DapA family.</text>
</comment>
<dbReference type="GO" id="GO:0008840">
    <property type="term" value="F:4-hydroxy-tetrahydrodipicolinate synthase activity"/>
    <property type="evidence" value="ECO:0007669"/>
    <property type="project" value="TreeGrafter"/>
</dbReference>
<dbReference type="InterPro" id="IPR013785">
    <property type="entry name" value="Aldolase_TIM"/>
</dbReference>
<keyword evidence="2 3" id="KW-0456">Lyase</keyword>
<protein>
    <submittedName>
        <fullName evidence="6">Trans-O-hydroxybenzylidenepyruvate hydratase-aldolase</fullName>
    </submittedName>
</protein>
<evidence type="ECO:0000256" key="3">
    <source>
        <dbReference type="PIRNR" id="PIRNR001365"/>
    </source>
</evidence>
<dbReference type="Pfam" id="PF00701">
    <property type="entry name" value="DHDPS"/>
    <property type="match status" value="1"/>
</dbReference>
<feature type="active site" description="Proton donor/acceptor" evidence="4">
    <location>
        <position position="154"/>
    </location>
</feature>
<reference evidence="6 7" key="1">
    <citation type="submission" date="2018-06" db="EMBL/GenBank/DDBJ databases">
        <authorList>
            <consortium name="Pathogen Informatics"/>
            <person name="Doyle S."/>
        </authorList>
    </citation>
    <scope>NUCLEOTIDE SEQUENCE [LARGE SCALE GENOMIC DNA]</scope>
    <source>
        <strain evidence="6 7">NCTC13184</strain>
    </source>
</reference>
<feature type="binding site" evidence="5">
    <location>
        <position position="65"/>
    </location>
    <ligand>
        <name>pyruvate</name>
        <dbReference type="ChEBI" id="CHEBI:15361"/>
    </ligand>
</feature>
<evidence type="ECO:0000256" key="1">
    <source>
        <dbReference type="ARBA" id="ARBA00007592"/>
    </source>
</evidence>
<evidence type="ECO:0000313" key="7">
    <source>
        <dbReference type="Proteomes" id="UP000255082"/>
    </source>
</evidence>
<dbReference type="EMBL" id="UGRU01000001">
    <property type="protein sequence ID" value="SUA46382.1"/>
    <property type="molecule type" value="Genomic_DNA"/>
</dbReference>
<dbReference type="PANTHER" id="PTHR12128:SF66">
    <property type="entry name" value="4-HYDROXY-2-OXOGLUTARATE ALDOLASE, MITOCHONDRIAL"/>
    <property type="match status" value="1"/>
</dbReference>
<gene>
    <name evidence="6" type="primary">nahE</name>
    <name evidence="6" type="ORF">NCTC13184_04907</name>
</gene>
<dbReference type="Gene3D" id="3.20.20.70">
    <property type="entry name" value="Aldolase class I"/>
    <property type="match status" value="1"/>
</dbReference>
<evidence type="ECO:0000313" key="6">
    <source>
        <dbReference type="EMBL" id="SUA46382.1"/>
    </source>
</evidence>
<feature type="active site" description="Schiff-base intermediate with substrate" evidence="4">
    <location>
        <position position="183"/>
    </location>
</feature>
<evidence type="ECO:0000256" key="5">
    <source>
        <dbReference type="PIRSR" id="PIRSR001365-2"/>
    </source>
</evidence>
<evidence type="ECO:0000256" key="2">
    <source>
        <dbReference type="ARBA" id="ARBA00023239"/>
    </source>
</evidence>
<dbReference type="SMART" id="SM01130">
    <property type="entry name" value="DHDPS"/>
    <property type="match status" value="1"/>
</dbReference>
<dbReference type="Proteomes" id="UP000255082">
    <property type="component" value="Unassembled WGS sequence"/>
</dbReference>
<dbReference type="AlphaFoldDB" id="A0A378WZS8"/>
<dbReference type="SUPFAM" id="SSF51569">
    <property type="entry name" value="Aldolase"/>
    <property type="match status" value="1"/>
</dbReference>
<dbReference type="PANTHER" id="PTHR12128">
    <property type="entry name" value="DIHYDRODIPICOLINATE SYNTHASE"/>
    <property type="match status" value="1"/>
</dbReference>
<dbReference type="PIRSF" id="PIRSF001365">
    <property type="entry name" value="DHDPS"/>
    <property type="match status" value="1"/>
</dbReference>
<organism evidence="6 7">
    <name type="scientific">Nocardia africana</name>
    <dbReference type="NCBI Taxonomy" id="134964"/>
    <lineage>
        <taxon>Bacteria</taxon>
        <taxon>Bacillati</taxon>
        <taxon>Actinomycetota</taxon>
        <taxon>Actinomycetes</taxon>
        <taxon>Mycobacteriales</taxon>
        <taxon>Nocardiaceae</taxon>
        <taxon>Nocardia</taxon>
    </lineage>
</organism>
<evidence type="ECO:0000256" key="4">
    <source>
        <dbReference type="PIRSR" id="PIRSR001365-1"/>
    </source>
</evidence>
<proteinExistence type="inferred from homology"/>
<sequence>MTDAKGGRVITASEIGGVYGIIPTPALPGADRIDARNTVDVEETARLVDQLVRDGVSGIIALGTTGECPSLSEDDFDVVVDTVVEAAGGRVPTFVGATGSGGHGTARRLRKVAESGASGALLGLPMWQPLTTAMAVDYYAQISEAFPDLAVMVYANARAFRYAFPVEFWEGIADQAPTVTSAKVSKAPDLERMLEVTEGMVNFLPSDMVVHDFAQRAPATTTGCWATAAAMGPEPSIVLMEALQTGDAAAVEKAVADIAWANEPAAHLFADQELFASYNLQIEKTRIAAAGYCRPGPIRPPYNHLPAPYADASRECGERWRALRARLTDAVTAS</sequence>
<dbReference type="InterPro" id="IPR002220">
    <property type="entry name" value="DapA-like"/>
</dbReference>
<name>A0A378WZS8_9NOCA</name>
<keyword evidence="6" id="KW-0670">Pyruvate</keyword>